<reference evidence="1" key="1">
    <citation type="submission" date="2022-01" db="EMBL/GenBank/DDBJ databases">
        <authorList>
            <person name="King R."/>
        </authorList>
    </citation>
    <scope>NUCLEOTIDE SEQUENCE</scope>
</reference>
<dbReference type="OrthoDB" id="8035741at2759"/>
<protein>
    <submittedName>
        <fullName evidence="1">Uncharacterized protein</fullName>
    </submittedName>
</protein>
<sequence length="167" mass="19328">MDKVDNIILDVDISQLEIGETQTEILKSKEEKDVKSAAESEIVRRSSRKKILPIQTEKKRVISKPKRLSSNGTIDANVINYYLDKKIKRFSSSLETIFEQPKSDEPNSNQDLYMSRRKFVRTLPAKDIKLPKNKKIKKRNMKVKKINKRKNLPMEMLLKKLASIAGV</sequence>
<accession>A0A9P0D5F6</accession>
<evidence type="ECO:0000313" key="2">
    <source>
        <dbReference type="Proteomes" id="UP001153636"/>
    </source>
</evidence>
<organism evidence="1 2">
    <name type="scientific">Psylliodes chrysocephalus</name>
    <dbReference type="NCBI Taxonomy" id="3402493"/>
    <lineage>
        <taxon>Eukaryota</taxon>
        <taxon>Metazoa</taxon>
        <taxon>Ecdysozoa</taxon>
        <taxon>Arthropoda</taxon>
        <taxon>Hexapoda</taxon>
        <taxon>Insecta</taxon>
        <taxon>Pterygota</taxon>
        <taxon>Neoptera</taxon>
        <taxon>Endopterygota</taxon>
        <taxon>Coleoptera</taxon>
        <taxon>Polyphaga</taxon>
        <taxon>Cucujiformia</taxon>
        <taxon>Chrysomeloidea</taxon>
        <taxon>Chrysomelidae</taxon>
        <taxon>Galerucinae</taxon>
        <taxon>Alticini</taxon>
        <taxon>Psylliodes</taxon>
    </lineage>
</organism>
<dbReference type="EMBL" id="OV651818">
    <property type="protein sequence ID" value="CAH1112299.1"/>
    <property type="molecule type" value="Genomic_DNA"/>
</dbReference>
<gene>
    <name evidence="1" type="ORF">PSYICH_LOCUS11863</name>
</gene>
<dbReference type="AlphaFoldDB" id="A0A9P0D5F6"/>
<dbReference type="Proteomes" id="UP001153636">
    <property type="component" value="Chromosome 6"/>
</dbReference>
<keyword evidence="2" id="KW-1185">Reference proteome</keyword>
<proteinExistence type="predicted"/>
<name>A0A9P0D5F6_9CUCU</name>
<evidence type="ECO:0000313" key="1">
    <source>
        <dbReference type="EMBL" id="CAH1112299.1"/>
    </source>
</evidence>